<dbReference type="CDD" id="cd17574">
    <property type="entry name" value="REC_OmpR"/>
    <property type="match status" value="1"/>
</dbReference>
<keyword evidence="4" id="KW-0902">Two-component regulatory system</keyword>
<keyword evidence="8" id="KW-0010">Activator</keyword>
<evidence type="ECO:0000256" key="13">
    <source>
        <dbReference type="PROSITE-ProRule" id="PRU01091"/>
    </source>
</evidence>
<dbReference type="SMART" id="SM00862">
    <property type="entry name" value="Trans_reg_C"/>
    <property type="match status" value="1"/>
</dbReference>
<dbReference type="SMART" id="SM00448">
    <property type="entry name" value="REC"/>
    <property type="match status" value="1"/>
</dbReference>
<name>A0ABP7EG97_9STAP</name>
<comment type="function">
    <text evidence="10">Member of the two-component regulatory system HssS/HssR involved in intracellular heme homeostasis and tempering of staphylococcal virulence. Phosphorylated HssR binds to a direct repeat sequence within hrtAB promoter and activates the expression of hrtAB, an efflux pump, in response to extracellular heme, hemin, hemoglobin or blood.</text>
</comment>
<dbReference type="Pfam" id="PF00072">
    <property type="entry name" value="Response_reg"/>
    <property type="match status" value="1"/>
</dbReference>
<dbReference type="PROSITE" id="PS51755">
    <property type="entry name" value="OMPR_PHOB"/>
    <property type="match status" value="1"/>
</dbReference>
<dbReference type="PANTHER" id="PTHR48111:SF49">
    <property type="entry name" value="HEME RESPONSE REGULATOR HSSR"/>
    <property type="match status" value="1"/>
</dbReference>
<dbReference type="Gene3D" id="1.10.10.10">
    <property type="entry name" value="Winged helix-like DNA-binding domain superfamily/Winged helix DNA-binding domain"/>
    <property type="match status" value="1"/>
</dbReference>
<keyword evidence="7 13" id="KW-0238">DNA-binding</keyword>
<dbReference type="InterPro" id="IPR011006">
    <property type="entry name" value="CheY-like_superfamily"/>
</dbReference>
<dbReference type="InterPro" id="IPR036388">
    <property type="entry name" value="WH-like_DNA-bd_sf"/>
</dbReference>
<keyword evidence="9" id="KW-0804">Transcription</keyword>
<evidence type="ECO:0000256" key="1">
    <source>
        <dbReference type="ARBA" id="ARBA00004496"/>
    </source>
</evidence>
<feature type="domain" description="Response regulatory" evidence="14">
    <location>
        <begin position="3"/>
        <end position="116"/>
    </location>
</feature>
<evidence type="ECO:0000256" key="9">
    <source>
        <dbReference type="ARBA" id="ARBA00023163"/>
    </source>
</evidence>
<evidence type="ECO:0000313" key="16">
    <source>
        <dbReference type="EMBL" id="GAA3718143.1"/>
    </source>
</evidence>
<evidence type="ECO:0000256" key="7">
    <source>
        <dbReference type="ARBA" id="ARBA00023125"/>
    </source>
</evidence>
<evidence type="ECO:0000259" key="14">
    <source>
        <dbReference type="PROSITE" id="PS50110"/>
    </source>
</evidence>
<feature type="modified residue" description="4-aspartylphosphate" evidence="12">
    <location>
        <position position="52"/>
    </location>
</feature>
<evidence type="ECO:0000256" key="11">
    <source>
        <dbReference type="ARBA" id="ARBA00039976"/>
    </source>
</evidence>
<keyword evidence="5" id="KW-0805">Transcription regulation</keyword>
<dbReference type="Gene3D" id="3.40.50.2300">
    <property type="match status" value="1"/>
</dbReference>
<dbReference type="Pfam" id="PF00486">
    <property type="entry name" value="Trans_reg_C"/>
    <property type="match status" value="1"/>
</dbReference>
<dbReference type="CDD" id="cd00383">
    <property type="entry name" value="trans_reg_C"/>
    <property type="match status" value="1"/>
</dbReference>
<evidence type="ECO:0000256" key="8">
    <source>
        <dbReference type="ARBA" id="ARBA00023159"/>
    </source>
</evidence>
<evidence type="ECO:0000313" key="17">
    <source>
        <dbReference type="Proteomes" id="UP001500920"/>
    </source>
</evidence>
<dbReference type="RefSeq" id="WP_344701184.1">
    <property type="nucleotide sequence ID" value="NZ_BAABCK010000013.1"/>
</dbReference>
<dbReference type="SUPFAM" id="SSF52172">
    <property type="entry name" value="CheY-like"/>
    <property type="match status" value="1"/>
</dbReference>
<comment type="subcellular location">
    <subcellularLocation>
        <location evidence="1">Cytoplasm</location>
    </subcellularLocation>
</comment>
<evidence type="ECO:0000259" key="15">
    <source>
        <dbReference type="PROSITE" id="PS51755"/>
    </source>
</evidence>
<dbReference type="InterPro" id="IPR001789">
    <property type="entry name" value="Sig_transdc_resp-reg_receiver"/>
</dbReference>
<dbReference type="PANTHER" id="PTHR48111">
    <property type="entry name" value="REGULATOR OF RPOS"/>
    <property type="match status" value="1"/>
</dbReference>
<keyword evidence="17" id="KW-1185">Reference proteome</keyword>
<feature type="DNA-binding region" description="OmpR/PhoB-type" evidence="13">
    <location>
        <begin position="124"/>
        <end position="221"/>
    </location>
</feature>
<keyword evidence="3 12" id="KW-0597">Phosphoprotein</keyword>
<dbReference type="EMBL" id="BAABCK010000013">
    <property type="protein sequence ID" value="GAA3718143.1"/>
    <property type="molecule type" value="Genomic_DNA"/>
</dbReference>
<comment type="caution">
    <text evidence="16">The sequence shown here is derived from an EMBL/GenBank/DDBJ whole genome shotgun (WGS) entry which is preliminary data.</text>
</comment>
<proteinExistence type="predicted"/>
<organism evidence="16 17">
    <name type="scientific">Salinicoccus jeotgali</name>
    <dbReference type="NCBI Taxonomy" id="381634"/>
    <lineage>
        <taxon>Bacteria</taxon>
        <taxon>Bacillati</taxon>
        <taxon>Bacillota</taxon>
        <taxon>Bacilli</taxon>
        <taxon>Bacillales</taxon>
        <taxon>Staphylococcaceae</taxon>
        <taxon>Salinicoccus</taxon>
    </lineage>
</organism>
<dbReference type="InterPro" id="IPR001867">
    <property type="entry name" value="OmpR/PhoB-type_DNA-bd"/>
</dbReference>
<evidence type="ECO:0000256" key="2">
    <source>
        <dbReference type="ARBA" id="ARBA00022490"/>
    </source>
</evidence>
<gene>
    <name evidence="16" type="ORF">GCM10022378_05500</name>
</gene>
<evidence type="ECO:0000256" key="10">
    <source>
        <dbReference type="ARBA" id="ARBA00037471"/>
    </source>
</evidence>
<dbReference type="InterPro" id="IPR039420">
    <property type="entry name" value="WalR-like"/>
</dbReference>
<keyword evidence="6" id="KW-0843">Virulence</keyword>
<evidence type="ECO:0000256" key="4">
    <source>
        <dbReference type="ARBA" id="ARBA00023012"/>
    </source>
</evidence>
<reference evidence="17" key="1">
    <citation type="journal article" date="2019" name="Int. J. Syst. Evol. Microbiol.">
        <title>The Global Catalogue of Microorganisms (GCM) 10K type strain sequencing project: providing services to taxonomists for standard genome sequencing and annotation.</title>
        <authorList>
            <consortium name="The Broad Institute Genomics Platform"/>
            <consortium name="The Broad Institute Genome Sequencing Center for Infectious Disease"/>
            <person name="Wu L."/>
            <person name="Ma J."/>
        </authorList>
    </citation>
    <scope>NUCLEOTIDE SEQUENCE [LARGE SCALE GENOMIC DNA]</scope>
    <source>
        <strain evidence="17">JCM 16981</strain>
    </source>
</reference>
<evidence type="ECO:0000256" key="6">
    <source>
        <dbReference type="ARBA" id="ARBA00023026"/>
    </source>
</evidence>
<dbReference type="Proteomes" id="UP001500920">
    <property type="component" value="Unassembled WGS sequence"/>
</dbReference>
<keyword evidence="2" id="KW-0963">Cytoplasm</keyword>
<dbReference type="Gene3D" id="6.10.250.690">
    <property type="match status" value="1"/>
</dbReference>
<evidence type="ECO:0000256" key="12">
    <source>
        <dbReference type="PROSITE-ProRule" id="PRU00169"/>
    </source>
</evidence>
<evidence type="ECO:0000256" key="3">
    <source>
        <dbReference type="ARBA" id="ARBA00022553"/>
    </source>
</evidence>
<feature type="domain" description="OmpR/PhoB-type" evidence="15">
    <location>
        <begin position="124"/>
        <end position="221"/>
    </location>
</feature>
<protein>
    <recommendedName>
        <fullName evidence="11">Heme response regulator HssR</fullName>
    </recommendedName>
</protein>
<evidence type="ECO:0000256" key="5">
    <source>
        <dbReference type="ARBA" id="ARBA00023015"/>
    </source>
</evidence>
<accession>A0ABP7EG97</accession>
<sequence length="223" mass="25211">MQKVMVVEDDPHIRQLVSIYLKQDGYKAILAESADDALGQLEDDEVDLAVVDVMMPGMDGFKLTEILSGDLDIPVILLTAKGQLEDKGRGFTAGAEDYILKPFEPEELIYRVRAVLKRTQPDSHSVLSYNGVVLDRIHYEVRAHDKTFMLPVKELELFACLMETPERVVTRDYLAEAVWGDIESGAYTINTHINRLRQKLEKHRVPLEIVTVRGIGYKLEGEA</sequence>
<dbReference type="PROSITE" id="PS50110">
    <property type="entry name" value="RESPONSE_REGULATORY"/>
    <property type="match status" value="1"/>
</dbReference>